<dbReference type="GO" id="GO:0033013">
    <property type="term" value="P:tetrapyrrole metabolic process"/>
    <property type="evidence" value="ECO:0007669"/>
    <property type="project" value="UniProtKB-ARBA"/>
</dbReference>
<organism evidence="7">
    <name type="scientific">viral metagenome</name>
    <dbReference type="NCBI Taxonomy" id="1070528"/>
    <lineage>
        <taxon>unclassified sequences</taxon>
        <taxon>metagenomes</taxon>
        <taxon>organismal metagenomes</taxon>
    </lineage>
</organism>
<evidence type="ECO:0000256" key="4">
    <source>
        <dbReference type="ARBA" id="ARBA00022989"/>
    </source>
</evidence>
<evidence type="ECO:0008006" key="8">
    <source>
        <dbReference type="Google" id="ProtNLM"/>
    </source>
</evidence>
<dbReference type="AlphaFoldDB" id="A0A6C0EJ96"/>
<keyword evidence="3 6" id="KW-0812">Transmembrane</keyword>
<dbReference type="CDD" id="cd15904">
    <property type="entry name" value="TSPO_MBR"/>
    <property type="match status" value="1"/>
</dbReference>
<feature type="transmembrane region" description="Helical" evidence="6">
    <location>
        <begin position="76"/>
        <end position="95"/>
    </location>
</feature>
<dbReference type="EMBL" id="MN738868">
    <property type="protein sequence ID" value="QHT29107.1"/>
    <property type="molecule type" value="Genomic_DNA"/>
</dbReference>
<reference evidence="7" key="1">
    <citation type="journal article" date="2020" name="Nature">
        <title>Giant virus diversity and host interactions through global metagenomics.</title>
        <authorList>
            <person name="Schulz F."/>
            <person name="Roux S."/>
            <person name="Paez-Espino D."/>
            <person name="Jungbluth S."/>
            <person name="Walsh D.A."/>
            <person name="Denef V.J."/>
            <person name="McMahon K.D."/>
            <person name="Konstantinidis K.T."/>
            <person name="Eloe-Fadrosh E.A."/>
            <person name="Kyrpides N.C."/>
            <person name="Woyke T."/>
        </authorList>
    </citation>
    <scope>NUCLEOTIDE SEQUENCE</scope>
    <source>
        <strain evidence="7">GVMAG-M-3300001351-8</strain>
    </source>
</reference>
<feature type="transmembrane region" description="Helical" evidence="6">
    <location>
        <begin position="133"/>
        <end position="150"/>
    </location>
</feature>
<dbReference type="InterPro" id="IPR004307">
    <property type="entry name" value="TspO_MBR"/>
</dbReference>
<evidence type="ECO:0000256" key="1">
    <source>
        <dbReference type="ARBA" id="ARBA00004141"/>
    </source>
</evidence>
<evidence type="ECO:0000256" key="6">
    <source>
        <dbReference type="SAM" id="Phobius"/>
    </source>
</evidence>
<proteinExistence type="inferred from homology"/>
<dbReference type="Pfam" id="PF03073">
    <property type="entry name" value="TspO_MBR"/>
    <property type="match status" value="1"/>
</dbReference>
<keyword evidence="5 6" id="KW-0472">Membrane</keyword>
<evidence type="ECO:0000256" key="5">
    <source>
        <dbReference type="ARBA" id="ARBA00023136"/>
    </source>
</evidence>
<dbReference type="Gene3D" id="1.20.1260.100">
    <property type="entry name" value="TspO/MBR protein"/>
    <property type="match status" value="1"/>
</dbReference>
<name>A0A6C0EJ96_9ZZZZ</name>
<feature type="transmembrane region" description="Helical" evidence="6">
    <location>
        <begin position="102"/>
        <end position="121"/>
    </location>
</feature>
<dbReference type="PANTHER" id="PTHR10057">
    <property type="entry name" value="PERIPHERAL-TYPE BENZODIAZEPINE RECEPTOR"/>
    <property type="match status" value="1"/>
</dbReference>
<keyword evidence="4 6" id="KW-1133">Transmembrane helix</keyword>
<dbReference type="InterPro" id="IPR038330">
    <property type="entry name" value="TspO/MBR-related_sf"/>
</dbReference>
<comment type="similarity">
    <text evidence="2">Belongs to the TspO/BZRP family.</text>
</comment>
<evidence type="ECO:0000313" key="7">
    <source>
        <dbReference type="EMBL" id="QHT29107.1"/>
    </source>
</evidence>
<dbReference type="PIRSF" id="PIRSF005859">
    <property type="entry name" value="PBR"/>
    <property type="match status" value="1"/>
</dbReference>
<evidence type="ECO:0000256" key="3">
    <source>
        <dbReference type="ARBA" id="ARBA00022692"/>
    </source>
</evidence>
<dbReference type="FunFam" id="1.20.1260.100:FF:000001">
    <property type="entry name" value="translocator protein 2"/>
    <property type="match status" value="1"/>
</dbReference>
<protein>
    <recommendedName>
        <fullName evidence="8">TspO/MBR family protein</fullName>
    </recommendedName>
</protein>
<comment type="subcellular location">
    <subcellularLocation>
        <location evidence="1">Membrane</location>
        <topology evidence="1">Multi-pass membrane protein</topology>
    </subcellularLocation>
</comment>
<sequence>MGLNKYIVRFGPLVISNLFSYIQKYDTSFIDSLNKPKLYPPGALIGIIWTVLYYNMGVALEKIYFDYPVSKERNKALFLFIVQYILNLAWSPIFFKNKKFKTAFIVIVVLILAVILTLKSFTEIDPSTKNLLIPYLIWLFIAAYINKYLLDNNPKYNL</sequence>
<feature type="transmembrane region" description="Helical" evidence="6">
    <location>
        <begin position="38"/>
        <end position="56"/>
    </location>
</feature>
<dbReference type="PANTHER" id="PTHR10057:SF0">
    <property type="entry name" value="TRANSLOCATOR PROTEIN"/>
    <property type="match status" value="1"/>
</dbReference>
<dbReference type="GO" id="GO:0016020">
    <property type="term" value="C:membrane"/>
    <property type="evidence" value="ECO:0007669"/>
    <property type="project" value="UniProtKB-SubCell"/>
</dbReference>
<accession>A0A6C0EJ96</accession>
<evidence type="ECO:0000256" key="2">
    <source>
        <dbReference type="ARBA" id="ARBA00007524"/>
    </source>
</evidence>